<dbReference type="OrthoDB" id="5337378at2759"/>
<dbReference type="AlphaFoldDB" id="A0A2V3IR49"/>
<evidence type="ECO:0000256" key="5">
    <source>
        <dbReference type="SAM" id="MobiDB-lite"/>
    </source>
</evidence>
<keyword evidence="3 7" id="KW-0418">Kinase</keyword>
<dbReference type="SMART" id="SM00220">
    <property type="entry name" value="S_TKc"/>
    <property type="match status" value="1"/>
</dbReference>
<dbReference type="PANTHER" id="PTHR11042">
    <property type="entry name" value="EUKARYOTIC TRANSLATION INITIATION FACTOR 2-ALPHA KINASE EIF2-ALPHA KINASE -RELATED"/>
    <property type="match status" value="1"/>
</dbReference>
<feature type="region of interest" description="Disordered" evidence="5">
    <location>
        <begin position="1"/>
        <end position="75"/>
    </location>
</feature>
<evidence type="ECO:0000313" key="8">
    <source>
        <dbReference type="Proteomes" id="UP000247409"/>
    </source>
</evidence>
<keyword evidence="4" id="KW-0067">ATP-binding</keyword>
<dbReference type="Gene3D" id="1.10.510.10">
    <property type="entry name" value="Transferase(Phosphotransferase) domain 1"/>
    <property type="match status" value="1"/>
</dbReference>
<evidence type="ECO:0000256" key="2">
    <source>
        <dbReference type="ARBA" id="ARBA00022741"/>
    </source>
</evidence>
<dbReference type="SUPFAM" id="SSF56112">
    <property type="entry name" value="Protein kinase-like (PK-like)"/>
    <property type="match status" value="1"/>
</dbReference>
<feature type="domain" description="Protein kinase" evidence="6">
    <location>
        <begin position="203"/>
        <end position="483"/>
    </location>
</feature>
<comment type="caution">
    <text evidence="7">The sequence shown here is derived from an EMBL/GenBank/DDBJ whole genome shotgun (WGS) entry which is preliminary data.</text>
</comment>
<dbReference type="GO" id="GO:0004713">
    <property type="term" value="F:protein tyrosine kinase activity"/>
    <property type="evidence" value="ECO:0007669"/>
    <property type="project" value="TreeGrafter"/>
</dbReference>
<feature type="compositionally biased region" description="Basic and acidic residues" evidence="5">
    <location>
        <begin position="62"/>
        <end position="72"/>
    </location>
</feature>
<sequence>MRIPLPPPRLLSPPPLALPDEGSAPPASAPSQPLCTPIDQPVLRNLGTIASPRRTAPKRRRAFDESSQRDLPDMSQDTLALFSNIVREHSRAGSPQKKRRARASLARASLISTLSGSEPLRNPFLDRRPDDSNDRGAPAAGKTSRTNASESYQNMDAIFNDANPSNGTAIAAGVRAKKKADEMKRLKLRLVSSSQGRKFSLDFEQKALAGRGAFSEVWQVVHRLDGCTYAVKKNITPLHSDQARWDALQEVFALSALQNHPNILRYNDAWFEEKGKYLFIQMEFIPGGSLYSQYVGRRRAMSAHELLCLAADISCALCSMHSKGVAHLDVKPDNIFKSDRGLGRQSYIIGDFGLACHKDGIDARTTEGDARYLRPEAMAESARTAPDKRMGEHSQKDDKYFDLRAGDVFSLGASLYELGTGVPLDKKRRQISDDKESLMKMARELQARCASEVVGKIARCCLEPDPKLRATAQQLREICRSSIDITSDSISERLKEIAELRNKLKQYESFARNLIGMGEVGREHYRKNRANVKCAIPPSKARDRF</sequence>
<evidence type="ECO:0000259" key="6">
    <source>
        <dbReference type="PROSITE" id="PS50011"/>
    </source>
</evidence>
<evidence type="ECO:0000256" key="4">
    <source>
        <dbReference type="ARBA" id="ARBA00022840"/>
    </source>
</evidence>
<keyword evidence="2" id="KW-0547">Nucleotide-binding</keyword>
<dbReference type="Proteomes" id="UP000247409">
    <property type="component" value="Unassembled WGS sequence"/>
</dbReference>
<dbReference type="PANTHER" id="PTHR11042:SF185">
    <property type="entry name" value="WEE1-LIKE PROTEIN KINASE"/>
    <property type="match status" value="1"/>
</dbReference>
<name>A0A2V3IR49_9FLOR</name>
<organism evidence="7 8">
    <name type="scientific">Gracilariopsis chorda</name>
    <dbReference type="NCBI Taxonomy" id="448386"/>
    <lineage>
        <taxon>Eukaryota</taxon>
        <taxon>Rhodophyta</taxon>
        <taxon>Florideophyceae</taxon>
        <taxon>Rhodymeniophycidae</taxon>
        <taxon>Gracilariales</taxon>
        <taxon>Gracilariaceae</taxon>
        <taxon>Gracilariopsis</taxon>
    </lineage>
</organism>
<dbReference type="InterPro" id="IPR011009">
    <property type="entry name" value="Kinase-like_dom_sf"/>
</dbReference>
<accession>A0A2V3IR49</accession>
<dbReference type="GO" id="GO:0005634">
    <property type="term" value="C:nucleus"/>
    <property type="evidence" value="ECO:0007669"/>
    <property type="project" value="TreeGrafter"/>
</dbReference>
<dbReference type="EMBL" id="NBIV01000087">
    <property type="protein sequence ID" value="PXF44574.1"/>
    <property type="molecule type" value="Genomic_DNA"/>
</dbReference>
<feature type="compositionally biased region" description="Basic and acidic residues" evidence="5">
    <location>
        <begin position="124"/>
        <end position="134"/>
    </location>
</feature>
<proteinExistence type="predicted"/>
<dbReference type="Gene3D" id="3.30.200.20">
    <property type="entry name" value="Phosphorylase Kinase, domain 1"/>
    <property type="match status" value="1"/>
</dbReference>
<feature type="compositionally biased region" description="Pro residues" evidence="5">
    <location>
        <begin position="1"/>
        <end position="17"/>
    </location>
</feature>
<keyword evidence="8" id="KW-1185">Reference proteome</keyword>
<evidence type="ECO:0000313" key="7">
    <source>
        <dbReference type="EMBL" id="PXF44574.1"/>
    </source>
</evidence>
<dbReference type="InterPro" id="IPR000719">
    <property type="entry name" value="Prot_kinase_dom"/>
</dbReference>
<protein>
    <submittedName>
        <fullName evidence="7">Wee1-like protein kinase</fullName>
    </submittedName>
</protein>
<gene>
    <name evidence="7" type="ORF">BWQ96_05651</name>
</gene>
<dbReference type="GO" id="GO:0005737">
    <property type="term" value="C:cytoplasm"/>
    <property type="evidence" value="ECO:0007669"/>
    <property type="project" value="TreeGrafter"/>
</dbReference>
<dbReference type="Pfam" id="PF00069">
    <property type="entry name" value="Pkinase"/>
    <property type="match status" value="1"/>
</dbReference>
<dbReference type="InterPro" id="IPR050339">
    <property type="entry name" value="CC_SR_Kinase"/>
</dbReference>
<evidence type="ECO:0000256" key="3">
    <source>
        <dbReference type="ARBA" id="ARBA00022777"/>
    </source>
</evidence>
<dbReference type="PROSITE" id="PS50011">
    <property type="entry name" value="PROTEIN_KINASE_DOM"/>
    <property type="match status" value="1"/>
</dbReference>
<evidence type="ECO:0000256" key="1">
    <source>
        <dbReference type="ARBA" id="ARBA00022679"/>
    </source>
</evidence>
<dbReference type="STRING" id="448386.A0A2V3IR49"/>
<keyword evidence="1" id="KW-0808">Transferase</keyword>
<reference evidence="7 8" key="1">
    <citation type="journal article" date="2018" name="Mol. Biol. Evol.">
        <title>Analysis of the draft genome of the red seaweed Gracilariopsis chorda provides insights into genome size evolution in Rhodophyta.</title>
        <authorList>
            <person name="Lee J."/>
            <person name="Yang E.C."/>
            <person name="Graf L."/>
            <person name="Yang J.H."/>
            <person name="Qiu H."/>
            <person name="Zel Zion U."/>
            <person name="Chan C.X."/>
            <person name="Stephens T.G."/>
            <person name="Weber A.P.M."/>
            <person name="Boo G.H."/>
            <person name="Boo S.M."/>
            <person name="Kim K.M."/>
            <person name="Shin Y."/>
            <person name="Jung M."/>
            <person name="Lee S.J."/>
            <person name="Yim H.S."/>
            <person name="Lee J.H."/>
            <person name="Bhattacharya D."/>
            <person name="Yoon H.S."/>
        </authorList>
    </citation>
    <scope>NUCLEOTIDE SEQUENCE [LARGE SCALE GENOMIC DNA]</scope>
    <source>
        <strain evidence="7 8">SKKU-2015</strain>
        <tissue evidence="7">Whole body</tissue>
    </source>
</reference>
<dbReference type="GO" id="GO:0005524">
    <property type="term" value="F:ATP binding"/>
    <property type="evidence" value="ECO:0007669"/>
    <property type="project" value="UniProtKB-KW"/>
</dbReference>
<feature type="region of interest" description="Disordered" evidence="5">
    <location>
        <begin position="116"/>
        <end position="149"/>
    </location>
</feature>